<evidence type="ECO:0000256" key="1">
    <source>
        <dbReference type="SAM" id="MobiDB-lite"/>
    </source>
</evidence>
<feature type="transmembrane region" description="Helical" evidence="2">
    <location>
        <begin position="151"/>
        <end position="171"/>
    </location>
</feature>
<proteinExistence type="predicted"/>
<feature type="transmembrane region" description="Helical" evidence="2">
    <location>
        <begin position="277"/>
        <end position="300"/>
    </location>
</feature>
<feature type="transmembrane region" description="Helical" evidence="2">
    <location>
        <begin position="117"/>
        <end position="139"/>
    </location>
</feature>
<protein>
    <submittedName>
        <fullName evidence="3">Quinol:cytochrome c oxidoreductase quinone-binding subunit 2</fullName>
    </submittedName>
</protein>
<dbReference type="OrthoDB" id="140980at2"/>
<evidence type="ECO:0000313" key="3">
    <source>
        <dbReference type="EMBL" id="ABG59471.1"/>
    </source>
</evidence>
<sequence>MAHHHNTSVNLDEKFVFSAEIKKKLFILIGVGVILVIIGVFLAMYQENHAHGGHGEHASVTTSLVADAHATDAHAAEAPHGDAHAHAEAGHEAHGDHGAHKPTWALRLIKDLWQNNIFFAGIAVMGVFFVAFNYVAWAGWSAGIQRIPSAFGNYLWVAAPLTIVLFVVFGHDLFHWTHEDLYDKTSAHYDPLLDGKKAFLNTPFFLARTVIYFALWLFSWTTLRKYQKNEDLSPDTKWWHKSVVTSAFFLIFFGVTSSMSAWDWAMSMDPHFFSTMFGWYVFASWFVSALAFITLIVVLLKDNGYLSIINENHLHDLGKFVFAFSIFWTYIWFEQFLLIYYANIPEEVGYFVQRLKTDAYTPIFFLTLFLNFFFPFLVLMTRGSKRMGIMLKIVCVVVILGHWFDFYMITTPPVLNQSGGLDGIFLFMELGLAMVFVGVFLFMVLTALSRLQLIPKNHPMIEESVHHDVF</sequence>
<keyword evidence="2" id="KW-0472">Membrane</keyword>
<feature type="region of interest" description="Disordered" evidence="1">
    <location>
        <begin position="77"/>
        <end position="98"/>
    </location>
</feature>
<reference evidence="3 4" key="1">
    <citation type="journal article" date="2007" name="Appl. Environ. Microbiol.">
        <title>Genome sequence of the cellulolytic gliding bacterium Cytophaga hutchinsonii.</title>
        <authorList>
            <person name="Xie G."/>
            <person name="Bruce D.C."/>
            <person name="Challacombe J.F."/>
            <person name="Chertkov O."/>
            <person name="Detter J.C."/>
            <person name="Gilna P."/>
            <person name="Han C.S."/>
            <person name="Lucas S."/>
            <person name="Misra M."/>
            <person name="Myers G.L."/>
            <person name="Richardson P."/>
            <person name="Tapia R."/>
            <person name="Thayer N."/>
            <person name="Thompson L.S."/>
            <person name="Brettin T.S."/>
            <person name="Henrissat B."/>
            <person name="Wilson D.B."/>
            <person name="McBride M.J."/>
        </authorList>
    </citation>
    <scope>NUCLEOTIDE SEQUENCE [LARGE SCALE GENOMIC DNA]</scope>
    <source>
        <strain evidence="4">ATCC 33406 / DSM 1761 / CIP 103989 / NBRC 15051 / NCIMB 9469 / D465</strain>
    </source>
</reference>
<organism evidence="3 4">
    <name type="scientific">Cytophaga hutchinsonii (strain ATCC 33406 / DSM 1761 / CIP 103989 / NBRC 15051 / NCIMB 9469 / D465)</name>
    <dbReference type="NCBI Taxonomy" id="269798"/>
    <lineage>
        <taxon>Bacteria</taxon>
        <taxon>Pseudomonadati</taxon>
        <taxon>Bacteroidota</taxon>
        <taxon>Cytophagia</taxon>
        <taxon>Cytophagales</taxon>
        <taxon>Cytophagaceae</taxon>
        <taxon>Cytophaga</taxon>
    </lineage>
</organism>
<gene>
    <name evidence="3" type="ordered locus">CHU_2208</name>
</gene>
<dbReference type="RefSeq" id="WP_011585588.1">
    <property type="nucleotide sequence ID" value="NC_008255.1"/>
</dbReference>
<dbReference type="PANTHER" id="PTHR43044">
    <property type="match status" value="1"/>
</dbReference>
<feature type="transmembrane region" description="Helical" evidence="2">
    <location>
        <begin position="362"/>
        <end position="380"/>
    </location>
</feature>
<accession>A0A6N4STD1</accession>
<name>A0A6N4STD1_CYTH3</name>
<feature type="transmembrane region" description="Helical" evidence="2">
    <location>
        <begin position="205"/>
        <end position="223"/>
    </location>
</feature>
<dbReference type="EMBL" id="CP000383">
    <property type="protein sequence ID" value="ABG59471.1"/>
    <property type="molecule type" value="Genomic_DNA"/>
</dbReference>
<dbReference type="KEGG" id="chu:CHU_2208"/>
<keyword evidence="2" id="KW-0812">Transmembrane</keyword>
<feature type="transmembrane region" description="Helical" evidence="2">
    <location>
        <begin position="25"/>
        <end position="45"/>
    </location>
</feature>
<keyword evidence="2" id="KW-1133">Transmembrane helix</keyword>
<dbReference type="Proteomes" id="UP000001822">
    <property type="component" value="Chromosome"/>
</dbReference>
<dbReference type="AlphaFoldDB" id="A0A6N4STD1"/>
<feature type="transmembrane region" description="Helical" evidence="2">
    <location>
        <begin position="243"/>
        <end position="265"/>
    </location>
</feature>
<feature type="transmembrane region" description="Helical" evidence="2">
    <location>
        <begin position="320"/>
        <end position="342"/>
    </location>
</feature>
<evidence type="ECO:0000313" key="4">
    <source>
        <dbReference type="Proteomes" id="UP000001822"/>
    </source>
</evidence>
<feature type="transmembrane region" description="Helical" evidence="2">
    <location>
        <begin position="424"/>
        <end position="448"/>
    </location>
</feature>
<feature type="transmembrane region" description="Helical" evidence="2">
    <location>
        <begin position="387"/>
        <end position="404"/>
    </location>
</feature>
<keyword evidence="4" id="KW-1185">Reference proteome</keyword>
<dbReference type="PANTHER" id="PTHR43044:SF1">
    <property type="entry name" value="QUINOL:CYTOCHROME C OXIDOREDUCTASE QUINONE-BINDING SUBUNIT 2"/>
    <property type="match status" value="1"/>
</dbReference>
<evidence type="ECO:0000256" key="2">
    <source>
        <dbReference type="SAM" id="Phobius"/>
    </source>
</evidence>